<evidence type="ECO:0000313" key="6">
    <source>
        <dbReference type="Proteomes" id="UP000612680"/>
    </source>
</evidence>
<dbReference type="InterPro" id="IPR019734">
    <property type="entry name" value="TPR_rpt"/>
</dbReference>
<dbReference type="Gene3D" id="1.25.40.10">
    <property type="entry name" value="Tetratricopeptide repeat domain"/>
    <property type="match status" value="1"/>
</dbReference>
<organism evidence="5 6">
    <name type="scientific">Dyadobacter sandarakinus</name>
    <dbReference type="NCBI Taxonomy" id="2747268"/>
    <lineage>
        <taxon>Bacteria</taxon>
        <taxon>Pseudomonadati</taxon>
        <taxon>Bacteroidota</taxon>
        <taxon>Cytophagia</taxon>
        <taxon>Cytophagales</taxon>
        <taxon>Spirosomataceae</taxon>
        <taxon>Dyadobacter</taxon>
    </lineage>
</organism>
<feature type="repeat" description="TPR" evidence="3">
    <location>
        <begin position="129"/>
        <end position="162"/>
    </location>
</feature>
<dbReference type="Proteomes" id="UP000612680">
    <property type="component" value="Chromosome"/>
</dbReference>
<dbReference type="PANTHER" id="PTHR44858">
    <property type="entry name" value="TETRATRICOPEPTIDE REPEAT PROTEIN 6"/>
    <property type="match status" value="1"/>
</dbReference>
<sequence>MARLSCLLLSALLWTILLSSCQSDARNATRIPPVVKKTRAQWQDDAMASLTDLIGRGIDTDINYFKRARIYFEREQYTKALDDINKSIYEQNNSSEYFLLRGKVYREMGRMGNALEDAQRAEALQQRSPDLYVLLADIYQAQGHFGEAAGYLSQALKMAPYDGGAYYVKGILQARQGDTLASLSSFDYATSVNPRLLRAYEQSIAILLKLNDPGKALEVNSRAIRRFPKSATLHFERGQIFQSMALPDTALYSYEMAVSIRPNYEEALIRVADLGIQLRRFPRALAAIHPLLRMKPASKEVNNMAGFCYEKTGEYEQAKEYYTTALGLSPGDQDARYGLFRIRQRQNEAMDAAYGTVDDGDDRFKLLDTARVKITTIQPRGTTNIRIDSSRKAKIE</sequence>
<dbReference type="PROSITE" id="PS51257">
    <property type="entry name" value="PROKAR_LIPOPROTEIN"/>
    <property type="match status" value="1"/>
</dbReference>
<dbReference type="Pfam" id="PF13181">
    <property type="entry name" value="TPR_8"/>
    <property type="match status" value="1"/>
</dbReference>
<feature type="repeat" description="TPR" evidence="3">
    <location>
        <begin position="299"/>
        <end position="332"/>
    </location>
</feature>
<evidence type="ECO:0000256" key="2">
    <source>
        <dbReference type="ARBA" id="ARBA00022803"/>
    </source>
</evidence>
<feature type="chain" id="PRO_5046562784" evidence="4">
    <location>
        <begin position="26"/>
        <end position="396"/>
    </location>
</feature>
<keyword evidence="2 3" id="KW-0802">TPR repeat</keyword>
<keyword evidence="1" id="KW-0677">Repeat</keyword>
<dbReference type="SUPFAM" id="SSF48452">
    <property type="entry name" value="TPR-like"/>
    <property type="match status" value="1"/>
</dbReference>
<protein>
    <submittedName>
        <fullName evidence="5">Tetratricopeptide repeat protein</fullName>
    </submittedName>
</protein>
<evidence type="ECO:0000256" key="1">
    <source>
        <dbReference type="ARBA" id="ARBA00022737"/>
    </source>
</evidence>
<dbReference type="InterPro" id="IPR050498">
    <property type="entry name" value="Ycf3"/>
</dbReference>
<dbReference type="InterPro" id="IPR011990">
    <property type="entry name" value="TPR-like_helical_dom_sf"/>
</dbReference>
<evidence type="ECO:0000256" key="3">
    <source>
        <dbReference type="PROSITE-ProRule" id="PRU00339"/>
    </source>
</evidence>
<dbReference type="PROSITE" id="PS50005">
    <property type="entry name" value="TPR"/>
    <property type="match status" value="2"/>
</dbReference>
<proteinExistence type="predicted"/>
<keyword evidence="6" id="KW-1185">Reference proteome</keyword>
<evidence type="ECO:0000313" key="5">
    <source>
        <dbReference type="EMBL" id="QRR04016.1"/>
    </source>
</evidence>
<dbReference type="SMART" id="SM00028">
    <property type="entry name" value="TPR"/>
    <property type="match status" value="7"/>
</dbReference>
<dbReference type="Pfam" id="PF13432">
    <property type="entry name" value="TPR_16"/>
    <property type="match status" value="1"/>
</dbReference>
<reference evidence="5 6" key="1">
    <citation type="submission" date="2020-06" db="EMBL/GenBank/DDBJ databases">
        <title>Dyadobacter sandarakinus sp. nov., isolated from the soil of the Arctic Yellow River Station.</title>
        <authorList>
            <person name="Zhang Y."/>
            <person name="Peng F."/>
        </authorList>
    </citation>
    <scope>NUCLEOTIDE SEQUENCE [LARGE SCALE GENOMIC DNA]</scope>
    <source>
        <strain evidence="5 6">Q3-56</strain>
    </source>
</reference>
<gene>
    <name evidence="5" type="ORF">HWI92_02790</name>
</gene>
<dbReference type="EMBL" id="CP056775">
    <property type="protein sequence ID" value="QRR04016.1"/>
    <property type="molecule type" value="Genomic_DNA"/>
</dbReference>
<accession>A0ABX7ID24</accession>
<feature type="signal peptide" evidence="4">
    <location>
        <begin position="1"/>
        <end position="25"/>
    </location>
</feature>
<evidence type="ECO:0000256" key="4">
    <source>
        <dbReference type="SAM" id="SignalP"/>
    </source>
</evidence>
<dbReference type="PANTHER" id="PTHR44858:SF1">
    <property type="entry name" value="UDP-N-ACETYLGLUCOSAMINE--PEPTIDE N-ACETYLGLUCOSAMINYLTRANSFERASE SPINDLY-RELATED"/>
    <property type="match status" value="1"/>
</dbReference>
<name>A0ABX7ID24_9BACT</name>
<keyword evidence="4" id="KW-0732">Signal</keyword>